<dbReference type="Pfam" id="PF03553">
    <property type="entry name" value="Na_H_antiporter"/>
    <property type="match status" value="1"/>
</dbReference>
<feature type="transmembrane region" description="Helical" evidence="6">
    <location>
        <begin position="317"/>
        <end position="339"/>
    </location>
</feature>
<keyword evidence="4 6" id="KW-1133">Transmembrane helix</keyword>
<evidence type="ECO:0000256" key="6">
    <source>
        <dbReference type="SAM" id="Phobius"/>
    </source>
</evidence>
<keyword evidence="5 6" id="KW-0472">Membrane</keyword>
<reference evidence="8 9" key="1">
    <citation type="submission" date="2019-08" db="EMBL/GenBank/DDBJ databases">
        <title>In-depth cultivation of the pig gut microbiome towards novel bacterial diversity and tailored functional studies.</title>
        <authorList>
            <person name="Wylensek D."/>
            <person name="Hitch T.C.A."/>
            <person name="Clavel T."/>
        </authorList>
    </citation>
    <scope>NUCLEOTIDE SEQUENCE [LARGE SCALE GENOMIC DNA]</scope>
    <source>
        <strain evidence="9">WCA-380-WT-3B3</strain>
    </source>
</reference>
<comment type="subcellular location">
    <subcellularLocation>
        <location evidence="1">Cell membrane</location>
        <topology evidence="1">Multi-pass membrane protein</topology>
    </subcellularLocation>
</comment>
<keyword evidence="2" id="KW-1003">Cell membrane</keyword>
<evidence type="ECO:0000313" key="9">
    <source>
        <dbReference type="Proteomes" id="UP000430222"/>
    </source>
</evidence>
<gene>
    <name evidence="8" type="ORF">FYJ78_12000</name>
</gene>
<keyword evidence="9" id="KW-1185">Reference proteome</keyword>
<sequence>MAQTAWSVLPPVITIVLALWTKEVYMSLIIGIFSGAMLFTGGSILGSILTMFAVMEEKVGGNVNILVFLVILGILVAAITRSGATRAYGEWAARTIRGKRSALLVTALLGIVIFIDDYFNCLTVGTVMRPVTDKFRIARTKLAYIIDATAAPVCIIAPVSSWAAAVGSSLPEGSEIDGLSLFLQTIPFNLYAWLTMLFMVFLIWTGRDYAAMRKSIRESNEHFVIPKEYQDTTDIRKEEDGKGKIIDLLLPLLVLIAACVYGMLYTGGIHEGKGIAEAFANCNSAKSLVMGSFIAFVFTGFLYLPRRVISFNAFCDSFGWGFKAMTPAIFILCLAWTLSGICSDKYLNLGGFVGGLVSAHASLILFLPPIFFLVAIGLAFATGTSWGTFGILIPIAVAVVGADPNMLVLCVAAVLSGAVGGDHASPISDTTILASAGAQCHHIDHVNTQLPYVLTVSSCCIIGYVVDGITASGWAGLAVSLLCLGAVMGVIRMRVSSLD</sequence>
<dbReference type="PANTHER" id="PTHR43478">
    <property type="entry name" value="NA+/H+ ANTIPORTER-RELATED"/>
    <property type="match status" value="1"/>
</dbReference>
<feature type="transmembrane region" description="Helical" evidence="6">
    <location>
        <begin position="359"/>
        <end position="380"/>
    </location>
</feature>
<organism evidence="8 9">
    <name type="scientific">Selenomonas montiformis</name>
    <dbReference type="NCBI Taxonomy" id="2652285"/>
    <lineage>
        <taxon>Bacteria</taxon>
        <taxon>Bacillati</taxon>
        <taxon>Bacillota</taxon>
        <taxon>Negativicutes</taxon>
        <taxon>Selenomonadales</taxon>
        <taxon>Selenomonadaceae</taxon>
        <taxon>Selenomonas</taxon>
    </lineage>
</organism>
<dbReference type="PANTHER" id="PTHR43478:SF1">
    <property type="entry name" value="NA+_H+ ANTIPORTER NHAC-LIKE C-TERMINAL DOMAIN-CONTAINING PROTEIN"/>
    <property type="match status" value="1"/>
</dbReference>
<evidence type="ECO:0000256" key="1">
    <source>
        <dbReference type="ARBA" id="ARBA00004651"/>
    </source>
</evidence>
<evidence type="ECO:0000256" key="3">
    <source>
        <dbReference type="ARBA" id="ARBA00022692"/>
    </source>
</evidence>
<proteinExistence type="predicted"/>
<feature type="transmembrane region" description="Helical" evidence="6">
    <location>
        <begin position="245"/>
        <end position="265"/>
    </location>
</feature>
<evidence type="ECO:0000256" key="4">
    <source>
        <dbReference type="ARBA" id="ARBA00022989"/>
    </source>
</evidence>
<feature type="transmembrane region" description="Helical" evidence="6">
    <location>
        <begin position="28"/>
        <end position="54"/>
    </location>
</feature>
<feature type="transmembrane region" description="Helical" evidence="6">
    <location>
        <begin position="185"/>
        <end position="204"/>
    </location>
</feature>
<feature type="domain" description="Na+/H+ antiporter NhaC-like C-terminal" evidence="7">
    <location>
        <begin position="174"/>
        <end position="468"/>
    </location>
</feature>
<feature type="transmembrane region" description="Helical" evidence="6">
    <location>
        <begin position="101"/>
        <end position="121"/>
    </location>
</feature>
<comment type="caution">
    <text evidence="8">The sequence shown here is derived from an EMBL/GenBank/DDBJ whole genome shotgun (WGS) entry which is preliminary data.</text>
</comment>
<feature type="transmembrane region" description="Helical" evidence="6">
    <location>
        <begin position="142"/>
        <end position="165"/>
    </location>
</feature>
<evidence type="ECO:0000259" key="7">
    <source>
        <dbReference type="Pfam" id="PF03553"/>
    </source>
</evidence>
<dbReference type="RefSeq" id="WP_154621638.1">
    <property type="nucleotide sequence ID" value="NZ_VUNL01000017.1"/>
</dbReference>
<evidence type="ECO:0000256" key="2">
    <source>
        <dbReference type="ARBA" id="ARBA00022475"/>
    </source>
</evidence>
<dbReference type="GO" id="GO:0005886">
    <property type="term" value="C:plasma membrane"/>
    <property type="evidence" value="ECO:0007669"/>
    <property type="project" value="UniProtKB-SubCell"/>
</dbReference>
<dbReference type="EMBL" id="VUNL01000017">
    <property type="protein sequence ID" value="MSV25873.1"/>
    <property type="molecule type" value="Genomic_DNA"/>
</dbReference>
<feature type="transmembrane region" description="Helical" evidence="6">
    <location>
        <begin position="473"/>
        <end position="491"/>
    </location>
</feature>
<evidence type="ECO:0000256" key="5">
    <source>
        <dbReference type="ARBA" id="ARBA00023136"/>
    </source>
</evidence>
<dbReference type="Proteomes" id="UP000430222">
    <property type="component" value="Unassembled WGS sequence"/>
</dbReference>
<keyword evidence="3 6" id="KW-0812">Transmembrane</keyword>
<dbReference type="AlphaFoldDB" id="A0A6I2UUP5"/>
<feature type="transmembrane region" description="Helical" evidence="6">
    <location>
        <begin position="285"/>
        <end position="305"/>
    </location>
</feature>
<feature type="transmembrane region" description="Helical" evidence="6">
    <location>
        <begin position="61"/>
        <end position="81"/>
    </location>
</feature>
<protein>
    <submittedName>
        <fullName evidence="8">Na+/H+ antiporter NhaC family protein</fullName>
    </submittedName>
</protein>
<evidence type="ECO:0000313" key="8">
    <source>
        <dbReference type="EMBL" id="MSV25873.1"/>
    </source>
</evidence>
<name>A0A6I2UUP5_9FIRM</name>
<dbReference type="InterPro" id="IPR018461">
    <property type="entry name" value="Na/H_Antiport_NhaC-like_C"/>
</dbReference>
<feature type="transmembrane region" description="Helical" evidence="6">
    <location>
        <begin position="392"/>
        <end position="415"/>
    </location>
</feature>
<accession>A0A6I2UUP5</accession>